<dbReference type="KEGG" id="mauu:NCTC10437_02709"/>
<name>A0A3S4VTA3_MYCAU</name>
<dbReference type="InterPro" id="IPR016793">
    <property type="entry name" value="UCP021591"/>
</dbReference>
<organism evidence="1 2">
    <name type="scientific">Mycolicibacterium aurum</name>
    <name type="common">Mycobacterium aurum</name>
    <dbReference type="NCBI Taxonomy" id="1791"/>
    <lineage>
        <taxon>Bacteria</taxon>
        <taxon>Bacillati</taxon>
        <taxon>Actinomycetota</taxon>
        <taxon>Actinomycetes</taxon>
        <taxon>Mycobacteriales</taxon>
        <taxon>Mycobacteriaceae</taxon>
        <taxon>Mycolicibacterium</taxon>
    </lineage>
</organism>
<reference evidence="1 2" key="1">
    <citation type="submission" date="2018-12" db="EMBL/GenBank/DDBJ databases">
        <authorList>
            <consortium name="Pathogen Informatics"/>
        </authorList>
    </citation>
    <scope>NUCLEOTIDE SEQUENCE [LARGE SCALE GENOMIC DNA]</scope>
    <source>
        <strain evidence="1 2">NCTC10437</strain>
    </source>
</reference>
<proteinExistence type="predicted"/>
<dbReference type="Proteomes" id="UP000279306">
    <property type="component" value="Chromosome"/>
</dbReference>
<dbReference type="EMBL" id="LR134356">
    <property type="protein sequence ID" value="VEG54886.1"/>
    <property type="molecule type" value="Genomic_DNA"/>
</dbReference>
<dbReference type="STRING" id="1791.GCA_001049355_03933"/>
<dbReference type="PIRSF" id="PIRSF021591">
    <property type="entry name" value="UCP021591"/>
    <property type="match status" value="1"/>
</dbReference>
<sequence length="138" mass="14859">MRETSILMVSVVAGLAVTSLVVAPQGWAQPAPSLVTYTVTADEPVTADIYYRETDPPTWADYSHNPYLFSPKVTVEVAPDRPWVLTVALADPDRWAMVSATSGRLPKESGFRCELAVDGVAVATGEGPKGALCSVRHW</sequence>
<evidence type="ECO:0000313" key="2">
    <source>
        <dbReference type="Proteomes" id="UP000279306"/>
    </source>
</evidence>
<keyword evidence="2" id="KW-1185">Reference proteome</keyword>
<accession>A0A3S4VTA3</accession>
<dbReference type="AlphaFoldDB" id="A0A3S4VTA3"/>
<gene>
    <name evidence="1" type="ORF">NCTC10437_02709</name>
</gene>
<evidence type="ECO:0000313" key="1">
    <source>
        <dbReference type="EMBL" id="VEG54886.1"/>
    </source>
</evidence>
<protein>
    <submittedName>
        <fullName evidence="1">Putative secreted protein</fullName>
    </submittedName>
</protein>